<name>A0A7J5TUL5_9BACT</name>
<evidence type="ECO:0000313" key="3">
    <source>
        <dbReference type="EMBL" id="KAB7726295.1"/>
    </source>
</evidence>
<comment type="subcellular location">
    <subcellularLocation>
        <location evidence="2">Cytoplasm</location>
    </subcellularLocation>
</comment>
<evidence type="ECO:0000256" key="1">
    <source>
        <dbReference type="ARBA" id="ARBA00007768"/>
    </source>
</evidence>
<dbReference type="Gene3D" id="3.20.20.380">
    <property type="entry name" value="Copper homeostasis (CutC) domain"/>
    <property type="match status" value="1"/>
</dbReference>
<proteinExistence type="inferred from homology"/>
<dbReference type="Pfam" id="PF03932">
    <property type="entry name" value="CutC"/>
    <property type="match status" value="1"/>
</dbReference>
<dbReference type="RefSeq" id="WP_152126838.1">
    <property type="nucleotide sequence ID" value="NZ_WELI01000016.1"/>
</dbReference>
<dbReference type="InterPro" id="IPR036822">
    <property type="entry name" value="CutC-like_dom_sf"/>
</dbReference>
<dbReference type="HAMAP" id="MF_00795">
    <property type="entry name" value="CutC"/>
    <property type="match status" value="1"/>
</dbReference>
<accession>A0A7J5TUL5</accession>
<evidence type="ECO:0000313" key="4">
    <source>
        <dbReference type="Proteomes" id="UP000488299"/>
    </source>
</evidence>
<protein>
    <recommendedName>
        <fullName evidence="2">PF03932 family protein CutC</fullName>
    </recommendedName>
</protein>
<dbReference type="SUPFAM" id="SSF110395">
    <property type="entry name" value="CutC-like"/>
    <property type="match status" value="1"/>
</dbReference>
<dbReference type="PANTHER" id="PTHR12598:SF0">
    <property type="entry name" value="COPPER HOMEOSTASIS PROTEIN CUTC HOMOLOG"/>
    <property type="match status" value="1"/>
</dbReference>
<keyword evidence="4" id="KW-1185">Reference proteome</keyword>
<sequence>MQIEICCYSLTDCHTAEQAGADRIELCGGLSDGGLTPSAGLIQLVKEQVGIPVWVMIRPRGGDFVYDDAEVAVMEADIDMARQLGADGLVLGCLQPDGSVDEPLTLRLINRGQGLPVTFHRAFDVCRDPLSALEAIIRTGAVRILTSGQQPNAPAGAALLQTLAQQAAGRIQIMAGAGVNAQNAQQLAQTGVDALHLSGQQTTHSPMQYRSEVVRMASAVQGEYDRHGASLQKIRPVVELVRAHTNGVNLPNH</sequence>
<dbReference type="EMBL" id="WELI01000016">
    <property type="protein sequence ID" value="KAB7726295.1"/>
    <property type="molecule type" value="Genomic_DNA"/>
</dbReference>
<dbReference type="CDD" id="cd04722">
    <property type="entry name" value="TIM_phosphate_binding"/>
    <property type="match status" value="1"/>
</dbReference>
<keyword evidence="2" id="KW-0963">Cytoplasm</keyword>
<organism evidence="3 4">
    <name type="scientific">Rudanella paleaurantiibacter</name>
    <dbReference type="NCBI Taxonomy" id="2614655"/>
    <lineage>
        <taxon>Bacteria</taxon>
        <taxon>Pseudomonadati</taxon>
        <taxon>Bacteroidota</taxon>
        <taxon>Cytophagia</taxon>
        <taxon>Cytophagales</taxon>
        <taxon>Cytophagaceae</taxon>
        <taxon>Rudanella</taxon>
    </lineage>
</organism>
<dbReference type="InterPro" id="IPR005627">
    <property type="entry name" value="CutC-like"/>
</dbReference>
<dbReference type="GO" id="GO:0005507">
    <property type="term" value="F:copper ion binding"/>
    <property type="evidence" value="ECO:0007669"/>
    <property type="project" value="TreeGrafter"/>
</dbReference>
<evidence type="ECO:0000256" key="2">
    <source>
        <dbReference type="HAMAP-Rule" id="MF_00795"/>
    </source>
</evidence>
<dbReference type="Proteomes" id="UP000488299">
    <property type="component" value="Unassembled WGS sequence"/>
</dbReference>
<dbReference type="PANTHER" id="PTHR12598">
    <property type="entry name" value="COPPER HOMEOSTASIS PROTEIN CUTC"/>
    <property type="match status" value="1"/>
</dbReference>
<comment type="caution">
    <text evidence="3">The sequence shown here is derived from an EMBL/GenBank/DDBJ whole genome shotgun (WGS) entry which is preliminary data.</text>
</comment>
<reference evidence="3 4" key="1">
    <citation type="submission" date="2019-10" db="EMBL/GenBank/DDBJ databases">
        <title>Rudanella paleaurantiibacter sp. nov., isolated from sludge.</title>
        <authorList>
            <person name="Xu S.Q."/>
        </authorList>
    </citation>
    <scope>NUCLEOTIDE SEQUENCE [LARGE SCALE GENOMIC DNA]</scope>
    <source>
        <strain evidence="3 4">HX-22-17</strain>
    </source>
</reference>
<comment type="similarity">
    <text evidence="1 2">Belongs to the CutC family.</text>
</comment>
<dbReference type="GO" id="GO:0005737">
    <property type="term" value="C:cytoplasm"/>
    <property type="evidence" value="ECO:0007669"/>
    <property type="project" value="UniProtKB-SubCell"/>
</dbReference>
<comment type="caution">
    <text evidence="2">Once thought to be involved in copper homeostasis, experiments in E.coli have shown this is not the case.</text>
</comment>
<gene>
    <name evidence="2" type="primary">cutC</name>
    <name evidence="3" type="ORF">F5984_24740</name>
</gene>
<dbReference type="FunFam" id="3.20.20.380:FF:000001">
    <property type="entry name" value="Copper homeostasis protein CutC"/>
    <property type="match status" value="1"/>
</dbReference>
<dbReference type="AlphaFoldDB" id="A0A7J5TUL5"/>